<organism evidence="1 2">
    <name type="scientific">Panagrolaimus sp. ES5</name>
    <dbReference type="NCBI Taxonomy" id="591445"/>
    <lineage>
        <taxon>Eukaryota</taxon>
        <taxon>Metazoa</taxon>
        <taxon>Ecdysozoa</taxon>
        <taxon>Nematoda</taxon>
        <taxon>Chromadorea</taxon>
        <taxon>Rhabditida</taxon>
        <taxon>Tylenchina</taxon>
        <taxon>Panagrolaimomorpha</taxon>
        <taxon>Panagrolaimoidea</taxon>
        <taxon>Panagrolaimidae</taxon>
        <taxon>Panagrolaimus</taxon>
    </lineage>
</organism>
<dbReference type="WBParaSite" id="ES5_v2.g27982.t1">
    <property type="protein sequence ID" value="ES5_v2.g27982.t1"/>
    <property type="gene ID" value="ES5_v2.g27982"/>
</dbReference>
<accession>A0AC34GEK3</accession>
<proteinExistence type="predicted"/>
<evidence type="ECO:0000313" key="2">
    <source>
        <dbReference type="WBParaSite" id="ES5_v2.g27982.t1"/>
    </source>
</evidence>
<name>A0AC34GEK3_9BILA</name>
<evidence type="ECO:0000313" key="1">
    <source>
        <dbReference type="Proteomes" id="UP000887579"/>
    </source>
</evidence>
<protein>
    <submittedName>
        <fullName evidence="2">BTB domain-containing protein</fullName>
    </submittedName>
</protein>
<sequence>MNKNSTAKKRQKACDKNKEAENVAAKKIKTETTNESSTKKTGAAKSEPRSANTEIIRAIVENSVTSNSHDSASVVTKAIVAPASETPIPTNAKDSKWSEILSDKRYADVILVCRYNVYKIPTYRCLLAKYSNVFEEIFKKSNELPVKINTGFDATTIKAALAFMLDKSYPAGN</sequence>
<reference evidence="2" key="1">
    <citation type="submission" date="2022-11" db="UniProtKB">
        <authorList>
            <consortium name="WormBaseParasite"/>
        </authorList>
    </citation>
    <scope>IDENTIFICATION</scope>
</reference>
<dbReference type="Proteomes" id="UP000887579">
    <property type="component" value="Unplaced"/>
</dbReference>